<dbReference type="SMART" id="SM01014">
    <property type="entry name" value="ARID"/>
    <property type="match status" value="1"/>
</dbReference>
<feature type="compositionally biased region" description="Low complexity" evidence="2">
    <location>
        <begin position="1069"/>
        <end position="1078"/>
    </location>
</feature>
<feature type="region of interest" description="Disordered" evidence="2">
    <location>
        <begin position="809"/>
        <end position="1007"/>
    </location>
</feature>
<dbReference type="SUPFAM" id="SSF46774">
    <property type="entry name" value="ARID-like"/>
    <property type="match status" value="1"/>
</dbReference>
<evidence type="ECO:0000256" key="2">
    <source>
        <dbReference type="SAM" id="MobiDB-lite"/>
    </source>
</evidence>
<protein>
    <recommendedName>
        <fullName evidence="3">ARID domain-containing protein</fullName>
    </recommendedName>
</protein>
<dbReference type="Proteomes" id="UP000775547">
    <property type="component" value="Unassembled WGS sequence"/>
</dbReference>
<dbReference type="GO" id="GO:0003677">
    <property type="term" value="F:DNA binding"/>
    <property type="evidence" value="ECO:0007669"/>
    <property type="project" value="InterPro"/>
</dbReference>
<feature type="region of interest" description="Disordered" evidence="2">
    <location>
        <begin position="130"/>
        <end position="198"/>
    </location>
</feature>
<dbReference type="AlphaFoldDB" id="A0A9P7KBI1"/>
<reference evidence="4" key="2">
    <citation type="submission" date="2021-10" db="EMBL/GenBank/DDBJ databases">
        <title>Phylogenomics reveals ancestral predisposition of the termite-cultivated fungus Termitomyces towards a domesticated lifestyle.</title>
        <authorList>
            <person name="Auxier B."/>
            <person name="Grum-Grzhimaylo A."/>
            <person name="Cardenas M.E."/>
            <person name="Lodge J.D."/>
            <person name="Laessoe T."/>
            <person name="Pedersen O."/>
            <person name="Smith M.E."/>
            <person name="Kuyper T.W."/>
            <person name="Franco-Molano E.A."/>
            <person name="Baroni T.J."/>
            <person name="Aanen D.K."/>
        </authorList>
    </citation>
    <scope>NUCLEOTIDE SEQUENCE</scope>
    <source>
        <strain evidence="4">AP01</strain>
        <tissue evidence="4">Mycelium</tissue>
    </source>
</reference>
<dbReference type="Pfam" id="PF05397">
    <property type="entry name" value="Med15_fungi"/>
    <property type="match status" value="1"/>
</dbReference>
<feature type="coiled-coil region" evidence="1">
    <location>
        <begin position="199"/>
        <end position="226"/>
    </location>
</feature>
<feature type="region of interest" description="Disordered" evidence="2">
    <location>
        <begin position="516"/>
        <end position="542"/>
    </location>
</feature>
<feature type="region of interest" description="Disordered" evidence="2">
    <location>
        <begin position="263"/>
        <end position="386"/>
    </location>
</feature>
<dbReference type="CDD" id="cd16100">
    <property type="entry name" value="ARID"/>
    <property type="match status" value="1"/>
</dbReference>
<gene>
    <name evidence="4" type="ORF">DXG03_004140</name>
</gene>
<keyword evidence="5" id="KW-1185">Reference proteome</keyword>
<dbReference type="InterPro" id="IPR008626">
    <property type="entry name" value="Mediator_Med15_fun"/>
</dbReference>
<feature type="compositionally biased region" description="Low complexity" evidence="2">
    <location>
        <begin position="927"/>
        <end position="949"/>
    </location>
</feature>
<evidence type="ECO:0000256" key="1">
    <source>
        <dbReference type="SAM" id="Coils"/>
    </source>
</evidence>
<dbReference type="EMBL" id="JABCKV010000245">
    <property type="protein sequence ID" value="KAG5641821.1"/>
    <property type="molecule type" value="Genomic_DNA"/>
</dbReference>
<feature type="compositionally biased region" description="Low complexity" evidence="2">
    <location>
        <begin position="357"/>
        <end position="370"/>
    </location>
</feature>
<proteinExistence type="predicted"/>
<feature type="compositionally biased region" description="Low complexity" evidence="2">
    <location>
        <begin position="828"/>
        <end position="841"/>
    </location>
</feature>
<dbReference type="InterPro" id="IPR036431">
    <property type="entry name" value="ARID_dom_sf"/>
</dbReference>
<feature type="compositionally biased region" description="Low complexity" evidence="2">
    <location>
        <begin position="324"/>
        <end position="337"/>
    </location>
</feature>
<feature type="compositionally biased region" description="Low complexity" evidence="2">
    <location>
        <begin position="18"/>
        <end position="33"/>
    </location>
</feature>
<feature type="compositionally biased region" description="Low complexity" evidence="2">
    <location>
        <begin position="137"/>
        <end position="154"/>
    </location>
</feature>
<dbReference type="SMART" id="SM00501">
    <property type="entry name" value="BRIGHT"/>
    <property type="match status" value="1"/>
</dbReference>
<accession>A0A9P7KBI1</accession>
<keyword evidence="1" id="KW-0175">Coiled coil</keyword>
<feature type="compositionally biased region" description="Basic and acidic residues" evidence="2">
    <location>
        <begin position="996"/>
        <end position="1007"/>
    </location>
</feature>
<comment type="caution">
    <text evidence="4">The sequence shown here is derived from an EMBL/GenBank/DDBJ whole genome shotgun (WGS) entry which is preliminary data.</text>
</comment>
<dbReference type="Gene3D" id="1.10.150.60">
    <property type="entry name" value="ARID DNA-binding domain"/>
    <property type="match status" value="1"/>
</dbReference>
<feature type="compositionally biased region" description="Basic residues" evidence="2">
    <location>
        <begin position="909"/>
        <end position="926"/>
    </location>
</feature>
<reference evidence="4" key="1">
    <citation type="submission" date="2020-07" db="EMBL/GenBank/DDBJ databases">
        <authorList>
            <person name="Nieuwenhuis M."/>
            <person name="Van De Peppel L.J.J."/>
        </authorList>
    </citation>
    <scope>NUCLEOTIDE SEQUENCE</scope>
    <source>
        <strain evidence="4">AP01</strain>
        <tissue evidence="4">Mycelium</tissue>
    </source>
</reference>
<dbReference type="PROSITE" id="PS51011">
    <property type="entry name" value="ARID"/>
    <property type="match status" value="1"/>
</dbReference>
<feature type="region of interest" description="Disordered" evidence="2">
    <location>
        <begin position="1095"/>
        <end position="1149"/>
    </location>
</feature>
<evidence type="ECO:0000313" key="5">
    <source>
        <dbReference type="Proteomes" id="UP000775547"/>
    </source>
</evidence>
<dbReference type="GO" id="GO:0003712">
    <property type="term" value="F:transcription coregulator activity"/>
    <property type="evidence" value="ECO:0007669"/>
    <property type="project" value="InterPro"/>
</dbReference>
<feature type="compositionally biased region" description="Polar residues" evidence="2">
    <location>
        <begin position="263"/>
        <end position="277"/>
    </location>
</feature>
<feature type="domain" description="ARID" evidence="3">
    <location>
        <begin position="391"/>
        <end position="494"/>
    </location>
</feature>
<dbReference type="InterPro" id="IPR001606">
    <property type="entry name" value="ARID_dom"/>
</dbReference>
<feature type="compositionally biased region" description="Low complexity" evidence="2">
    <location>
        <begin position="1111"/>
        <end position="1128"/>
    </location>
</feature>
<feature type="compositionally biased region" description="Polar residues" evidence="2">
    <location>
        <begin position="50"/>
        <end position="71"/>
    </location>
</feature>
<feature type="compositionally biased region" description="Low complexity" evidence="2">
    <location>
        <begin position="282"/>
        <end position="301"/>
    </location>
</feature>
<dbReference type="Pfam" id="PF01388">
    <property type="entry name" value="ARID"/>
    <property type="match status" value="1"/>
</dbReference>
<feature type="compositionally biased region" description="Pro residues" evidence="2">
    <location>
        <begin position="842"/>
        <end position="858"/>
    </location>
</feature>
<evidence type="ECO:0000259" key="3">
    <source>
        <dbReference type="PROSITE" id="PS51011"/>
    </source>
</evidence>
<evidence type="ECO:0000313" key="4">
    <source>
        <dbReference type="EMBL" id="KAG5641821.1"/>
    </source>
</evidence>
<feature type="region of interest" description="Disordered" evidence="2">
    <location>
        <begin position="18"/>
        <end position="81"/>
    </location>
</feature>
<sequence length="1190" mass="128839">MPSAPMLDLMRTQNNIRNQQQQQSNNQQFSLGGQQMGGMGGGSANGQQQPQSQPFLDSGSNPQQGNMSPAFTGTGLPSAVPMQQSMSRNAMMQALQANANQAHANPSVARQLELMLAQSQPQNTTLNIQQRMEQHQRQQQQQQQQAQHQQQQQQLNMSQGSSGEMFAPGMADRRSSPAHPNSQGPGAMGGTPQPQPRGLAEFSQRAQVLRANIETQENLMRQLSQQRPPDMQKLRQLQGEIKSKREYLAKMMAALQQMGNASGQQQNWGFNASSSAQLGGHPQAQNQPQPGQNNIQPSPSNMHAQIPGNLLPQGMIVRPPSGQPQPHHQQQQQHTTPGGPGGPPGRPFSTQMSPNMNPQFPFNGNNANGASALSPPIGPPATVSGNIPAPPLEKNRFESAYKNYSATKGVKHEPHLMNVDGRSIDLYILHTQVMLEGGANKVHSMELWNVIGGRMGFVQFPGTDAEPAKSGPGVAQRLAQVYKEYLAGFDQVYINSFIESRIKNANAEARRLAAQQQQQAQEAAQRAAAAASANGGGPSTQMQARHIMNAQQMQMVIGYANQSADELRRAGVQDKIIQFVEQNRAHLQRTVREQGMFRGNFQNQGLRPPEQHGMPMATPFLGGGPHQSAPPTGGQTPQQFMQQRQQNGLLPMQGNNFMDNRQPQLPPQQQQHPQNGNPIVRATKEQAMAFINKTKREFQTNNLPNMRGIEVSLEQRPEFMHLLQDLQHITREIDAKLPMYFFVLKSEESIRKLIAIIMTVGQQGALLNTPNPRYIVAIEILRNMMTQVKSANAAIQSYLASQIRPQGGPQQLLASGGGMPPMPEITRPSSQAIPQQHIPQPQLAPPNRPPPGLRPPQPVMKKASGSTPGATTVAAVSTPTPPAYSASTPVASAATPTHTASSPQAPKSPKSKAPQKPKNPPKRRPSVKNPSAPIPIPAAADQAQTATPSGSVKRPREDDNLLSFGASPVASGSAMNEPSPPKRVKTEWDGPPSDAVQKKAEAVENVKTEEDASAFLEQMTELIKMAGEGQQESLSSDISETLDQILKGYGTVPEGSETLGHSSLGGLGESSIPSSSSSTKPPADEFVEFFDFSSFGTLDDDNDDDSKAPTPELVSSSSTNPSPESGSEADTAHHALLSSTESKTEELPDLLRLGPWKEIDGGESAYYQSGDWKWDSSMPTQEQPWAIFTT</sequence>
<feature type="region of interest" description="Disordered" evidence="2">
    <location>
        <begin position="1049"/>
        <end position="1083"/>
    </location>
</feature>
<organism evidence="4 5">
    <name type="scientific">Asterophora parasitica</name>
    <dbReference type="NCBI Taxonomy" id="117018"/>
    <lineage>
        <taxon>Eukaryota</taxon>
        <taxon>Fungi</taxon>
        <taxon>Dikarya</taxon>
        <taxon>Basidiomycota</taxon>
        <taxon>Agaricomycotina</taxon>
        <taxon>Agaricomycetes</taxon>
        <taxon>Agaricomycetidae</taxon>
        <taxon>Agaricales</taxon>
        <taxon>Tricholomatineae</taxon>
        <taxon>Lyophyllaceae</taxon>
        <taxon>Asterophora</taxon>
    </lineage>
</organism>
<feature type="compositionally biased region" description="Low complexity" evidence="2">
    <location>
        <begin position="863"/>
        <end position="908"/>
    </location>
</feature>
<dbReference type="GO" id="GO:0016592">
    <property type="term" value="C:mediator complex"/>
    <property type="evidence" value="ECO:0007669"/>
    <property type="project" value="InterPro"/>
</dbReference>
<dbReference type="GO" id="GO:0006357">
    <property type="term" value="P:regulation of transcription by RNA polymerase II"/>
    <property type="evidence" value="ECO:0007669"/>
    <property type="project" value="InterPro"/>
</dbReference>
<feature type="compositionally biased region" description="Low complexity" evidence="2">
    <location>
        <begin position="516"/>
        <end position="533"/>
    </location>
</feature>
<feature type="compositionally biased region" description="Gly residues" evidence="2">
    <location>
        <begin position="34"/>
        <end position="44"/>
    </location>
</feature>
<name>A0A9P7KBI1_9AGAR</name>
<dbReference type="OrthoDB" id="1938591at2759"/>